<proteinExistence type="predicted"/>
<accession>A0A816JP80</accession>
<name>A0A816JP80_BRANA</name>
<dbReference type="Proteomes" id="UP001295469">
    <property type="component" value="Chromosome C02"/>
</dbReference>
<protein>
    <submittedName>
        <fullName evidence="1">(rape) hypothetical protein</fullName>
    </submittedName>
</protein>
<gene>
    <name evidence="1" type="ORF">DARMORV10_C02P12530.1</name>
</gene>
<organism evidence="1">
    <name type="scientific">Brassica napus</name>
    <name type="common">Rape</name>
    <dbReference type="NCBI Taxonomy" id="3708"/>
    <lineage>
        <taxon>Eukaryota</taxon>
        <taxon>Viridiplantae</taxon>
        <taxon>Streptophyta</taxon>
        <taxon>Embryophyta</taxon>
        <taxon>Tracheophyta</taxon>
        <taxon>Spermatophyta</taxon>
        <taxon>Magnoliopsida</taxon>
        <taxon>eudicotyledons</taxon>
        <taxon>Gunneridae</taxon>
        <taxon>Pentapetalae</taxon>
        <taxon>rosids</taxon>
        <taxon>malvids</taxon>
        <taxon>Brassicales</taxon>
        <taxon>Brassicaceae</taxon>
        <taxon>Brassiceae</taxon>
        <taxon>Brassica</taxon>
    </lineage>
</organism>
<evidence type="ECO:0000313" key="1">
    <source>
        <dbReference type="EMBL" id="CAF1891354.1"/>
    </source>
</evidence>
<dbReference type="AlphaFoldDB" id="A0A816JP80"/>
<sequence>MSFAISISVRFKIRRCQIQDRIIENEIFPVPKANSISDFETKVNFFNSIAIKKNISFLNFRLII</sequence>
<reference evidence="1" key="1">
    <citation type="submission" date="2021-01" db="EMBL/GenBank/DDBJ databases">
        <authorList>
            <consortium name="Genoscope - CEA"/>
            <person name="William W."/>
        </authorList>
    </citation>
    <scope>NUCLEOTIDE SEQUENCE</scope>
</reference>
<dbReference type="EMBL" id="HG994366">
    <property type="protein sequence ID" value="CAF1891354.1"/>
    <property type="molecule type" value="Genomic_DNA"/>
</dbReference>